<evidence type="ECO:0000256" key="1">
    <source>
        <dbReference type="SAM" id="MobiDB-lite"/>
    </source>
</evidence>
<keyword evidence="2" id="KW-0732">Signal</keyword>
<feature type="signal peptide" evidence="2">
    <location>
        <begin position="1"/>
        <end position="23"/>
    </location>
</feature>
<evidence type="ECO:0000313" key="3">
    <source>
        <dbReference type="EMBL" id="TPX60836.1"/>
    </source>
</evidence>
<dbReference type="Proteomes" id="UP000318582">
    <property type="component" value="Unassembled WGS sequence"/>
</dbReference>
<evidence type="ECO:0008006" key="5">
    <source>
        <dbReference type="Google" id="ProtNLM"/>
    </source>
</evidence>
<dbReference type="AlphaFoldDB" id="A0A507EAL4"/>
<proteinExistence type="predicted"/>
<evidence type="ECO:0000313" key="4">
    <source>
        <dbReference type="Proteomes" id="UP000318582"/>
    </source>
</evidence>
<dbReference type="EMBL" id="QEAQ01000012">
    <property type="protein sequence ID" value="TPX60836.1"/>
    <property type="molecule type" value="Genomic_DNA"/>
</dbReference>
<reference evidence="3 4" key="1">
    <citation type="journal article" date="2019" name="Sci. Rep.">
        <title>Comparative genomics of chytrid fungi reveal insights into the obligate biotrophic and pathogenic lifestyle of Synchytrium endobioticum.</title>
        <authorList>
            <person name="van de Vossenberg B.T.L.H."/>
            <person name="Warris S."/>
            <person name="Nguyen H.D.T."/>
            <person name="van Gent-Pelzer M.P.E."/>
            <person name="Joly D.L."/>
            <person name="van de Geest H.C."/>
            <person name="Bonants P.J.M."/>
            <person name="Smith D.S."/>
            <person name="Levesque C.A."/>
            <person name="van der Lee T.A.J."/>
        </authorList>
    </citation>
    <scope>NUCLEOTIDE SEQUENCE [LARGE SCALE GENOMIC DNA]</scope>
    <source>
        <strain evidence="3 4">CBS 809.83</strain>
    </source>
</reference>
<accession>A0A507EAL4</accession>
<feature type="chain" id="PRO_5021356787" description="C2H2-type domain-containing protein" evidence="2">
    <location>
        <begin position="24"/>
        <end position="194"/>
    </location>
</feature>
<gene>
    <name evidence="3" type="ORF">PhCBS80983_g01536</name>
</gene>
<protein>
    <recommendedName>
        <fullName evidence="5">C2H2-type domain-containing protein</fullName>
    </recommendedName>
</protein>
<feature type="region of interest" description="Disordered" evidence="1">
    <location>
        <begin position="158"/>
        <end position="177"/>
    </location>
</feature>
<evidence type="ECO:0000256" key="2">
    <source>
        <dbReference type="SAM" id="SignalP"/>
    </source>
</evidence>
<keyword evidence="4" id="KW-1185">Reference proteome</keyword>
<comment type="caution">
    <text evidence="3">The sequence shown here is derived from an EMBL/GenBank/DDBJ whole genome shotgun (WGS) entry which is preliminary data.</text>
</comment>
<sequence length="194" mass="21069">MVRLATLLSVVAVSLALVAPATAFENAVSADHPIKCPVAGKCPYYEHAKDISNDKHGEEAKHAGCPLKDGGCPYYSQHKKDHTVEETLVTESGDCPLAKKCKWYQDIKDGKANEVDFSKTDCPLAGKCPYYDELKKNGTAGASDCPVLHACPHFTKKDLETQPHPHGQAHGHGHDAKKCPHLQAQKASHTHNEL</sequence>
<name>A0A507EAL4_9FUNG</name>
<organism evidence="3 4">
    <name type="scientific">Powellomyces hirtus</name>
    <dbReference type="NCBI Taxonomy" id="109895"/>
    <lineage>
        <taxon>Eukaryota</taxon>
        <taxon>Fungi</taxon>
        <taxon>Fungi incertae sedis</taxon>
        <taxon>Chytridiomycota</taxon>
        <taxon>Chytridiomycota incertae sedis</taxon>
        <taxon>Chytridiomycetes</taxon>
        <taxon>Spizellomycetales</taxon>
        <taxon>Powellomycetaceae</taxon>
        <taxon>Powellomyces</taxon>
    </lineage>
</organism>